<feature type="transmembrane region" description="Helical" evidence="1">
    <location>
        <begin position="12"/>
        <end position="29"/>
    </location>
</feature>
<accession>A0A955HYF7</accession>
<keyword evidence="3" id="KW-0378">Hydrolase</keyword>
<dbReference type="Proteomes" id="UP000748332">
    <property type="component" value="Unassembled WGS sequence"/>
</dbReference>
<dbReference type="InterPro" id="IPR029058">
    <property type="entry name" value="AB_hydrolase_fold"/>
</dbReference>
<name>A0A955HYF7_9BACT</name>
<proteinExistence type="predicted"/>
<evidence type="ECO:0000313" key="4">
    <source>
        <dbReference type="Proteomes" id="UP000748332"/>
    </source>
</evidence>
<comment type="caution">
    <text evidence="3">The sequence shown here is derived from an EMBL/GenBank/DDBJ whole genome shotgun (WGS) entry which is preliminary data.</text>
</comment>
<evidence type="ECO:0000259" key="2">
    <source>
        <dbReference type="Pfam" id="PF00561"/>
    </source>
</evidence>
<dbReference type="AlphaFoldDB" id="A0A955HYF7"/>
<dbReference type="GO" id="GO:0016787">
    <property type="term" value="F:hydrolase activity"/>
    <property type="evidence" value="ECO:0007669"/>
    <property type="project" value="UniProtKB-KW"/>
</dbReference>
<reference evidence="3" key="1">
    <citation type="submission" date="2020-04" db="EMBL/GenBank/DDBJ databases">
        <authorList>
            <person name="Zhang T."/>
        </authorList>
    </citation>
    <scope>NUCLEOTIDE SEQUENCE</scope>
    <source>
        <strain evidence="3">HKST-UBA16</strain>
    </source>
</reference>
<dbReference type="Gene3D" id="3.40.50.1820">
    <property type="entry name" value="alpha/beta hydrolase"/>
    <property type="match status" value="1"/>
</dbReference>
<keyword evidence="1" id="KW-0812">Transmembrane</keyword>
<keyword evidence="1" id="KW-1133">Transmembrane helix</keyword>
<sequence>MSTKISRKKKVLFLALISISTIISIFLIYEKATSKTLVENSSDTNIKVTTAKTLSEKPEADEKVNSTTLKKYDKVTAIPGSLFFEDTPTLGSQQTYIAVPIEYDIQTPPTVILYSHGSNTHVTTDFNESFMKDLREYAEFFTKENYIFAASEQHGQNWGSQEAIDDTENLRQYISKNYTSKEKINLIGFSMGGLPTMNYALDHHDKVNRIALLAPTTYPTYWTTDRASKFKSISISLWHGNSDANVPISSSIEFIDIMKQGGISVVFHELNGKTHWDLDTEMKPEILKFFNK</sequence>
<dbReference type="SUPFAM" id="SSF53474">
    <property type="entry name" value="alpha/beta-Hydrolases"/>
    <property type="match status" value="1"/>
</dbReference>
<organism evidence="3 4">
    <name type="scientific">Candidatus Dojkabacteria bacterium</name>
    <dbReference type="NCBI Taxonomy" id="2099670"/>
    <lineage>
        <taxon>Bacteria</taxon>
        <taxon>Candidatus Dojkabacteria</taxon>
    </lineage>
</organism>
<evidence type="ECO:0000256" key="1">
    <source>
        <dbReference type="SAM" id="Phobius"/>
    </source>
</evidence>
<dbReference type="Pfam" id="PF00561">
    <property type="entry name" value="Abhydrolase_1"/>
    <property type="match status" value="1"/>
</dbReference>
<feature type="domain" description="AB hydrolase-1" evidence="2">
    <location>
        <begin position="166"/>
        <end position="221"/>
    </location>
</feature>
<keyword evidence="1" id="KW-0472">Membrane</keyword>
<protein>
    <submittedName>
        <fullName evidence="3">Alpha/beta fold hydrolase</fullName>
    </submittedName>
</protein>
<reference evidence="3" key="2">
    <citation type="journal article" date="2021" name="Microbiome">
        <title>Successional dynamics and alternative stable states in a saline activated sludge microbial community over 9 years.</title>
        <authorList>
            <person name="Wang Y."/>
            <person name="Ye J."/>
            <person name="Ju F."/>
            <person name="Liu L."/>
            <person name="Boyd J.A."/>
            <person name="Deng Y."/>
            <person name="Parks D.H."/>
            <person name="Jiang X."/>
            <person name="Yin X."/>
            <person name="Woodcroft B.J."/>
            <person name="Tyson G.W."/>
            <person name="Hugenholtz P."/>
            <person name="Polz M.F."/>
            <person name="Zhang T."/>
        </authorList>
    </citation>
    <scope>NUCLEOTIDE SEQUENCE</scope>
    <source>
        <strain evidence="3">HKST-UBA16</strain>
    </source>
</reference>
<dbReference type="EMBL" id="JAGQLM010000032">
    <property type="protein sequence ID" value="MCA9374857.1"/>
    <property type="molecule type" value="Genomic_DNA"/>
</dbReference>
<gene>
    <name evidence="3" type="ORF">KC622_00840</name>
</gene>
<dbReference type="InterPro" id="IPR000073">
    <property type="entry name" value="AB_hydrolase_1"/>
</dbReference>
<evidence type="ECO:0000313" key="3">
    <source>
        <dbReference type="EMBL" id="MCA9374857.1"/>
    </source>
</evidence>